<dbReference type="Gene3D" id="3.40.50.720">
    <property type="entry name" value="NAD(P)-binding Rossmann-like Domain"/>
    <property type="match status" value="1"/>
</dbReference>
<dbReference type="SUPFAM" id="SSF51735">
    <property type="entry name" value="NAD(P)-binding Rossmann-fold domains"/>
    <property type="match status" value="1"/>
</dbReference>
<dbReference type="Proteomes" id="UP001295423">
    <property type="component" value="Unassembled WGS sequence"/>
</dbReference>
<evidence type="ECO:0000313" key="3">
    <source>
        <dbReference type="EMBL" id="CAJ1965157.1"/>
    </source>
</evidence>
<keyword evidence="2" id="KW-1133">Transmembrane helix</keyword>
<gene>
    <name evidence="3" type="ORF">CYCCA115_LOCUS20976</name>
</gene>
<proteinExistence type="inferred from homology"/>
<dbReference type="PRINTS" id="PR00080">
    <property type="entry name" value="SDRFAMILY"/>
</dbReference>
<comment type="caution">
    <text evidence="3">The sequence shown here is derived from an EMBL/GenBank/DDBJ whole genome shotgun (WGS) entry which is preliminary data.</text>
</comment>
<dbReference type="GO" id="GO:0008202">
    <property type="term" value="P:steroid metabolic process"/>
    <property type="evidence" value="ECO:0007669"/>
    <property type="project" value="TreeGrafter"/>
</dbReference>
<organism evidence="3 4">
    <name type="scientific">Cylindrotheca closterium</name>
    <dbReference type="NCBI Taxonomy" id="2856"/>
    <lineage>
        <taxon>Eukaryota</taxon>
        <taxon>Sar</taxon>
        <taxon>Stramenopiles</taxon>
        <taxon>Ochrophyta</taxon>
        <taxon>Bacillariophyta</taxon>
        <taxon>Bacillariophyceae</taxon>
        <taxon>Bacillariophycidae</taxon>
        <taxon>Bacillariales</taxon>
        <taxon>Bacillariaceae</taxon>
        <taxon>Cylindrotheca</taxon>
    </lineage>
</organism>
<feature type="transmembrane region" description="Helical" evidence="2">
    <location>
        <begin position="33"/>
        <end position="59"/>
    </location>
</feature>
<accession>A0AAD2JMK8</accession>
<evidence type="ECO:0000256" key="1">
    <source>
        <dbReference type="RuleBase" id="RU000363"/>
    </source>
</evidence>
<dbReference type="PANTHER" id="PTHR43313">
    <property type="entry name" value="SHORT-CHAIN DEHYDROGENASE/REDUCTASE FAMILY 9C"/>
    <property type="match status" value="1"/>
</dbReference>
<keyword evidence="4" id="KW-1185">Reference proteome</keyword>
<protein>
    <submittedName>
        <fullName evidence="3">Uncharacterized protein</fullName>
    </submittedName>
</protein>
<dbReference type="InterPro" id="IPR002347">
    <property type="entry name" value="SDR_fam"/>
</dbReference>
<comment type="similarity">
    <text evidence="1">Belongs to the short-chain dehydrogenases/reductases (SDR) family.</text>
</comment>
<dbReference type="AlphaFoldDB" id="A0AAD2JMK8"/>
<dbReference type="PANTHER" id="PTHR43313:SF1">
    <property type="entry name" value="3BETA-HYDROXYSTEROID DEHYDROGENASE DHS-16"/>
    <property type="match status" value="1"/>
</dbReference>
<evidence type="ECO:0000256" key="2">
    <source>
        <dbReference type="SAM" id="Phobius"/>
    </source>
</evidence>
<keyword evidence="2" id="KW-0472">Membrane</keyword>
<sequence length="393" mass="43828">MHGLHLSRFFSGRPPPPPIQELNALLHEEPYATIAYCIFWAMLLSIGAPIAMIVLAVMLPLHLLKYYCFDHRILPIKSEHKELAVVITGCDSGFGKELSFRLAAEGFHVFAGILKPSSKDLFRGEALIQPMVLDVTNENDIKHAYEKVSKWMKAGDKQRCLHSLVNNAGLGRFGLIDWITMDDYEICMKVNCYGPIRMVKAFLPILKDQAIQGSHTQSQIVNMVSCAGMASASGLGGTPYEVSKHAAEAFTDSLRLEMKTFGIKVIAVNPSFHSTDMVDSTDELLDPENMWNGLSKTHQEEYGKTFVDKLCVHTRTVIRTATWDFKVVIDVMVDIIQSSSPPAQVVVGMDFRYGLAGVRMFPQWLRHCLTLVALPYLEPAAMTPSKPLEAKIE</sequence>
<name>A0AAD2JMK8_9STRA</name>
<reference evidence="3" key="1">
    <citation type="submission" date="2023-08" db="EMBL/GenBank/DDBJ databases">
        <authorList>
            <person name="Audoor S."/>
            <person name="Bilcke G."/>
        </authorList>
    </citation>
    <scope>NUCLEOTIDE SEQUENCE</scope>
</reference>
<dbReference type="EMBL" id="CAKOGP040002202">
    <property type="protein sequence ID" value="CAJ1965157.1"/>
    <property type="molecule type" value="Genomic_DNA"/>
</dbReference>
<keyword evidence="2" id="KW-0812">Transmembrane</keyword>
<dbReference type="Pfam" id="PF00106">
    <property type="entry name" value="adh_short"/>
    <property type="match status" value="1"/>
</dbReference>
<dbReference type="PRINTS" id="PR00081">
    <property type="entry name" value="GDHRDH"/>
</dbReference>
<dbReference type="InterPro" id="IPR036291">
    <property type="entry name" value="NAD(P)-bd_dom_sf"/>
</dbReference>
<evidence type="ECO:0000313" key="4">
    <source>
        <dbReference type="Proteomes" id="UP001295423"/>
    </source>
</evidence>
<dbReference type="GO" id="GO:0016491">
    <property type="term" value="F:oxidoreductase activity"/>
    <property type="evidence" value="ECO:0007669"/>
    <property type="project" value="TreeGrafter"/>
</dbReference>